<reference evidence="2" key="1">
    <citation type="submission" date="2016-11" db="UniProtKB">
        <authorList>
            <consortium name="WormBaseParasite"/>
        </authorList>
    </citation>
    <scope>IDENTIFICATION</scope>
</reference>
<dbReference type="Proteomes" id="UP000095287">
    <property type="component" value="Unplaced"/>
</dbReference>
<sequence>MRPFHADSAVCRHDLGTVGRSLLGEGIWFFKTGQACAVFLRYLQRRLLKAPTGASEACFACFSLGGGPESLFGPATVGRGCELLELEKVSNHLK</sequence>
<proteinExistence type="predicted"/>
<dbReference type="WBParaSite" id="L893_g31950.t1">
    <property type="protein sequence ID" value="L893_g31950.t1"/>
    <property type="gene ID" value="L893_g31950"/>
</dbReference>
<evidence type="ECO:0000313" key="2">
    <source>
        <dbReference type="WBParaSite" id="L893_g31950.t1"/>
    </source>
</evidence>
<name>A0A1I8A2K9_9BILA</name>
<evidence type="ECO:0000313" key="1">
    <source>
        <dbReference type="Proteomes" id="UP000095287"/>
    </source>
</evidence>
<dbReference type="AlphaFoldDB" id="A0A1I8A2K9"/>
<protein>
    <submittedName>
        <fullName evidence="2">Secreted protein</fullName>
    </submittedName>
</protein>
<keyword evidence="1" id="KW-1185">Reference proteome</keyword>
<organism evidence="1 2">
    <name type="scientific">Steinernema glaseri</name>
    <dbReference type="NCBI Taxonomy" id="37863"/>
    <lineage>
        <taxon>Eukaryota</taxon>
        <taxon>Metazoa</taxon>
        <taxon>Ecdysozoa</taxon>
        <taxon>Nematoda</taxon>
        <taxon>Chromadorea</taxon>
        <taxon>Rhabditida</taxon>
        <taxon>Tylenchina</taxon>
        <taxon>Panagrolaimomorpha</taxon>
        <taxon>Strongyloidoidea</taxon>
        <taxon>Steinernematidae</taxon>
        <taxon>Steinernema</taxon>
    </lineage>
</organism>
<accession>A0A1I8A2K9</accession>